<reference evidence="1" key="2">
    <citation type="submission" date="2023-04" db="EMBL/GenBank/DDBJ databases">
        <authorList>
            <person name="Bruccoleri R.E."/>
            <person name="Oakeley E.J."/>
            <person name="Faust A.-M."/>
            <person name="Dessus-Babus S."/>
            <person name="Altorfer M."/>
            <person name="Burckhardt D."/>
            <person name="Oertli M."/>
            <person name="Naumann U."/>
            <person name="Petersen F."/>
            <person name="Wong J."/>
        </authorList>
    </citation>
    <scope>NUCLEOTIDE SEQUENCE</scope>
    <source>
        <strain evidence="1">GSM-AAB239-AS_SAM_17_03QT</strain>
        <tissue evidence="1">Leaf</tissue>
    </source>
</reference>
<proteinExistence type="predicted"/>
<evidence type="ECO:0008006" key="3">
    <source>
        <dbReference type="Google" id="ProtNLM"/>
    </source>
</evidence>
<comment type="caution">
    <text evidence="1">The sequence shown here is derived from an EMBL/GenBank/DDBJ whole genome shotgun (WGS) entry which is preliminary data.</text>
</comment>
<sequence length="80" mass="9101">MRLSPLLPKIISVEQSGFVNGRGIIDNIFLAQELISQMSHKNRGRNIATKLDMEKAYDRIYSVTIYSVSQQTVLQSLPNY</sequence>
<reference evidence="1" key="1">
    <citation type="journal article" date="2023" name="GigaByte">
        <title>Genome assembly of the bearded iris, Iris pallida Lam.</title>
        <authorList>
            <person name="Bruccoleri R.E."/>
            <person name="Oakeley E.J."/>
            <person name="Faust A.M.E."/>
            <person name="Altorfer M."/>
            <person name="Dessus-Babus S."/>
            <person name="Burckhardt D."/>
            <person name="Oertli M."/>
            <person name="Naumann U."/>
            <person name="Petersen F."/>
            <person name="Wong J."/>
        </authorList>
    </citation>
    <scope>NUCLEOTIDE SEQUENCE</scope>
    <source>
        <strain evidence="1">GSM-AAB239-AS_SAM_17_03QT</strain>
    </source>
</reference>
<organism evidence="1 2">
    <name type="scientific">Iris pallida</name>
    <name type="common">Sweet iris</name>
    <dbReference type="NCBI Taxonomy" id="29817"/>
    <lineage>
        <taxon>Eukaryota</taxon>
        <taxon>Viridiplantae</taxon>
        <taxon>Streptophyta</taxon>
        <taxon>Embryophyta</taxon>
        <taxon>Tracheophyta</taxon>
        <taxon>Spermatophyta</taxon>
        <taxon>Magnoliopsida</taxon>
        <taxon>Liliopsida</taxon>
        <taxon>Asparagales</taxon>
        <taxon>Iridaceae</taxon>
        <taxon>Iridoideae</taxon>
        <taxon>Irideae</taxon>
        <taxon>Iris</taxon>
    </lineage>
</organism>
<gene>
    <name evidence="1" type="ORF">M6B38_390150</name>
</gene>
<name>A0AAX6G0L1_IRIPA</name>
<dbReference type="Proteomes" id="UP001140949">
    <property type="component" value="Unassembled WGS sequence"/>
</dbReference>
<dbReference type="AlphaFoldDB" id="A0AAX6G0L1"/>
<dbReference type="EMBL" id="JANAVB010024600">
    <property type="protein sequence ID" value="KAJ6822072.1"/>
    <property type="molecule type" value="Genomic_DNA"/>
</dbReference>
<evidence type="ECO:0000313" key="1">
    <source>
        <dbReference type="EMBL" id="KAJ6822072.1"/>
    </source>
</evidence>
<accession>A0AAX6G0L1</accession>
<evidence type="ECO:0000313" key="2">
    <source>
        <dbReference type="Proteomes" id="UP001140949"/>
    </source>
</evidence>
<protein>
    <recommendedName>
        <fullName evidence="3">Reverse transcriptase domain-containing protein</fullName>
    </recommendedName>
</protein>
<keyword evidence="2" id="KW-1185">Reference proteome</keyword>